<sequence>MLRFEEVNMDRRKAGLTILSYKKAQESLQNSQRVSTPCHIR</sequence>
<evidence type="ECO:0000313" key="2">
    <source>
        <dbReference type="Proteomes" id="UP000322214"/>
    </source>
</evidence>
<dbReference type="EMBL" id="CP042912">
    <property type="protein sequence ID" value="QEG24939.1"/>
    <property type="molecule type" value="Genomic_DNA"/>
</dbReference>
<name>A0A5B9PH59_9BACT</name>
<evidence type="ECO:0000313" key="1">
    <source>
        <dbReference type="EMBL" id="QEG24939.1"/>
    </source>
</evidence>
<dbReference type="Proteomes" id="UP000322214">
    <property type="component" value="Chromosome"/>
</dbReference>
<dbReference type="KEGG" id="mff:MFFC18_48620"/>
<dbReference type="AlphaFoldDB" id="A0A5B9PH59"/>
<keyword evidence="2" id="KW-1185">Reference proteome</keyword>
<reference evidence="1 2" key="1">
    <citation type="submission" date="2019-08" db="EMBL/GenBank/DDBJ databases">
        <title>Deep-cultivation of Planctomycetes and their phenomic and genomic characterization uncovers novel biology.</title>
        <authorList>
            <person name="Wiegand S."/>
            <person name="Jogler M."/>
            <person name="Boedeker C."/>
            <person name="Pinto D."/>
            <person name="Vollmers J."/>
            <person name="Rivas-Marin E."/>
            <person name="Kohn T."/>
            <person name="Peeters S.H."/>
            <person name="Heuer A."/>
            <person name="Rast P."/>
            <person name="Oberbeckmann S."/>
            <person name="Bunk B."/>
            <person name="Jeske O."/>
            <person name="Meyerdierks A."/>
            <person name="Storesund J.E."/>
            <person name="Kallscheuer N."/>
            <person name="Luecker S."/>
            <person name="Lage O.M."/>
            <person name="Pohl T."/>
            <person name="Merkel B.J."/>
            <person name="Hornburger P."/>
            <person name="Mueller R.-W."/>
            <person name="Bruemmer F."/>
            <person name="Labrenz M."/>
            <person name="Spormann A.M."/>
            <person name="Op den Camp H."/>
            <person name="Overmann J."/>
            <person name="Amann R."/>
            <person name="Jetten M.S.M."/>
            <person name="Mascher T."/>
            <person name="Medema M.H."/>
            <person name="Devos D.P."/>
            <person name="Kaster A.-K."/>
            <person name="Ovreas L."/>
            <person name="Rohde M."/>
            <person name="Galperin M.Y."/>
            <person name="Jogler C."/>
        </authorList>
    </citation>
    <scope>NUCLEOTIDE SEQUENCE [LARGE SCALE GENOMIC DNA]</scope>
    <source>
        <strain evidence="1 2">FC18</strain>
    </source>
</reference>
<protein>
    <submittedName>
        <fullName evidence="1">Uncharacterized protein</fullName>
    </submittedName>
</protein>
<accession>A0A5B9PH59</accession>
<proteinExistence type="predicted"/>
<gene>
    <name evidence="1" type="ORF">MFFC18_48620</name>
</gene>
<organism evidence="1 2">
    <name type="scientific">Mariniblastus fucicola</name>
    <dbReference type="NCBI Taxonomy" id="980251"/>
    <lineage>
        <taxon>Bacteria</taxon>
        <taxon>Pseudomonadati</taxon>
        <taxon>Planctomycetota</taxon>
        <taxon>Planctomycetia</taxon>
        <taxon>Pirellulales</taxon>
        <taxon>Pirellulaceae</taxon>
        <taxon>Mariniblastus</taxon>
    </lineage>
</organism>